<feature type="transmembrane region" description="Helical" evidence="1">
    <location>
        <begin position="122"/>
        <end position="140"/>
    </location>
</feature>
<feature type="transmembrane region" description="Helical" evidence="1">
    <location>
        <begin position="35"/>
        <end position="56"/>
    </location>
</feature>
<dbReference type="Pfam" id="PF00892">
    <property type="entry name" value="EamA"/>
    <property type="match status" value="2"/>
</dbReference>
<feature type="transmembrane region" description="Helical" evidence="1">
    <location>
        <begin position="68"/>
        <end position="87"/>
    </location>
</feature>
<gene>
    <name evidence="3" type="ORF">KC640_01420</name>
</gene>
<evidence type="ECO:0000313" key="3">
    <source>
        <dbReference type="EMBL" id="MCA9379065.1"/>
    </source>
</evidence>
<dbReference type="InterPro" id="IPR037185">
    <property type="entry name" value="EmrE-like"/>
</dbReference>
<accession>A0A955I512</accession>
<feature type="transmembrane region" description="Helical" evidence="1">
    <location>
        <begin position="177"/>
        <end position="199"/>
    </location>
</feature>
<dbReference type="SUPFAM" id="SSF103481">
    <property type="entry name" value="Multidrug resistance efflux transporter EmrE"/>
    <property type="match status" value="2"/>
</dbReference>
<dbReference type="AlphaFoldDB" id="A0A955I512"/>
<name>A0A955I512_9BACT</name>
<proteinExistence type="predicted"/>
<reference evidence="3" key="2">
    <citation type="journal article" date="2021" name="Microbiome">
        <title>Successional dynamics and alternative stable states in a saline activated sludge microbial community over 9 years.</title>
        <authorList>
            <person name="Wang Y."/>
            <person name="Ye J."/>
            <person name="Ju F."/>
            <person name="Liu L."/>
            <person name="Boyd J.A."/>
            <person name="Deng Y."/>
            <person name="Parks D.H."/>
            <person name="Jiang X."/>
            <person name="Yin X."/>
            <person name="Woodcroft B.J."/>
            <person name="Tyson G.W."/>
            <person name="Hugenholtz P."/>
            <person name="Polz M.F."/>
            <person name="Zhang T."/>
        </authorList>
    </citation>
    <scope>NUCLEOTIDE SEQUENCE</scope>
    <source>
        <strain evidence="3">HKST-UBA12</strain>
    </source>
</reference>
<feature type="transmembrane region" description="Helical" evidence="1">
    <location>
        <begin position="239"/>
        <end position="259"/>
    </location>
</feature>
<feature type="domain" description="EamA" evidence="2">
    <location>
        <begin position="6"/>
        <end position="138"/>
    </location>
</feature>
<feature type="transmembrane region" description="Helical" evidence="1">
    <location>
        <begin position="265"/>
        <end position="287"/>
    </location>
</feature>
<keyword evidence="1" id="KW-0472">Membrane</keyword>
<evidence type="ECO:0000256" key="1">
    <source>
        <dbReference type="SAM" id="Phobius"/>
    </source>
</evidence>
<comment type="caution">
    <text evidence="3">The sequence shown here is derived from an EMBL/GenBank/DDBJ whole genome shotgun (WGS) entry which is preliminary data.</text>
</comment>
<dbReference type="PANTHER" id="PTHR22911:SF79">
    <property type="entry name" value="MOBA-LIKE NTP TRANSFERASE DOMAIN-CONTAINING PROTEIN"/>
    <property type="match status" value="1"/>
</dbReference>
<sequence>MLKQFKGSFFLIIAAAAFATYGVFAKYLSGYDVFFQGYVRSLIVAGVLFVLGLVFGQLRPIKRADLKYWFIILLATTFVLAPLTYAYRNLPLGTASFLFYSTLTVATYFLGRAFFNEKLTKAKIISAALALVGLFTIFSVDFSSLLLLPMLMAALNGVASSGELVSSKNLTDKYSSLQVTMVVFLWIGVSNSVFSLLTGESQNLALITVHWPYLLGICTASIIGVIFVYAGFKNIDPSVGALIGLLEIIFSVIFGAVLFGEILSINTLIGGGLILIAAALPNAIELAKRNPTTRR</sequence>
<evidence type="ECO:0000259" key="2">
    <source>
        <dbReference type="Pfam" id="PF00892"/>
    </source>
</evidence>
<feature type="transmembrane region" description="Helical" evidence="1">
    <location>
        <begin position="211"/>
        <end position="232"/>
    </location>
</feature>
<reference evidence="3" key="1">
    <citation type="submission" date="2020-04" db="EMBL/GenBank/DDBJ databases">
        <authorList>
            <person name="Zhang T."/>
        </authorList>
    </citation>
    <scope>NUCLEOTIDE SEQUENCE</scope>
    <source>
        <strain evidence="3">HKST-UBA12</strain>
    </source>
</reference>
<keyword evidence="1" id="KW-0812">Transmembrane</keyword>
<feature type="domain" description="EamA" evidence="2">
    <location>
        <begin position="150"/>
        <end position="280"/>
    </location>
</feature>
<dbReference type="InterPro" id="IPR000620">
    <property type="entry name" value="EamA_dom"/>
</dbReference>
<dbReference type="Gene3D" id="1.10.3730.20">
    <property type="match status" value="1"/>
</dbReference>
<organism evidence="3 4">
    <name type="scientific">Candidatus Dojkabacteria bacterium</name>
    <dbReference type="NCBI Taxonomy" id="2099670"/>
    <lineage>
        <taxon>Bacteria</taxon>
        <taxon>Candidatus Dojkabacteria</taxon>
    </lineage>
</organism>
<dbReference type="GO" id="GO:0016020">
    <property type="term" value="C:membrane"/>
    <property type="evidence" value="ECO:0007669"/>
    <property type="project" value="InterPro"/>
</dbReference>
<feature type="transmembrane region" description="Helical" evidence="1">
    <location>
        <begin position="93"/>
        <end position="110"/>
    </location>
</feature>
<dbReference type="Proteomes" id="UP000760819">
    <property type="component" value="Unassembled WGS sequence"/>
</dbReference>
<keyword evidence="1" id="KW-1133">Transmembrane helix</keyword>
<protein>
    <submittedName>
        <fullName evidence="3">EamA family transporter</fullName>
    </submittedName>
</protein>
<dbReference type="EMBL" id="JAGQLI010000069">
    <property type="protein sequence ID" value="MCA9379065.1"/>
    <property type="molecule type" value="Genomic_DNA"/>
</dbReference>
<dbReference type="PANTHER" id="PTHR22911">
    <property type="entry name" value="ACYL-MALONYL CONDENSING ENZYME-RELATED"/>
    <property type="match status" value="1"/>
</dbReference>
<evidence type="ECO:0000313" key="4">
    <source>
        <dbReference type="Proteomes" id="UP000760819"/>
    </source>
</evidence>